<proteinExistence type="predicted"/>
<dbReference type="OrthoDB" id="9792035at2"/>
<dbReference type="RefSeq" id="WP_078808354.1">
    <property type="nucleotide sequence ID" value="NZ_FUXI01000040.1"/>
</dbReference>
<dbReference type="EMBL" id="FUXI01000040">
    <property type="protein sequence ID" value="SKA11702.1"/>
    <property type="molecule type" value="Genomic_DNA"/>
</dbReference>
<reference evidence="1 2" key="1">
    <citation type="submission" date="2017-02" db="EMBL/GenBank/DDBJ databases">
        <authorList>
            <person name="Peterson S.W."/>
        </authorList>
    </citation>
    <scope>NUCLEOTIDE SEQUENCE [LARGE SCALE GENOMIC DNA]</scope>
    <source>
        <strain evidence="1 2">ATCC BAA-1030</strain>
    </source>
</reference>
<keyword evidence="2" id="KW-1185">Reference proteome</keyword>
<dbReference type="Proteomes" id="UP000190328">
    <property type="component" value="Unassembled WGS sequence"/>
</dbReference>
<dbReference type="STRING" id="263852.SAMN02745116_02462"/>
<dbReference type="AlphaFoldDB" id="A0A1T4R6I6"/>
<accession>A0A1T4R6I6</accession>
<name>A0A1T4R6I6_9ENTE</name>
<sequence length="140" mass="16112">MEEKTKERIKKLRAEGLGYKRIATAVGESVDAVKSYCKRNKLTTPHMVDTRANPTHTEGGCRNCRKKITQVQGMKKKVFCSEYCRNDWWKKHRSVNLTKGKSVICPNCKQSFLVGKNSTRKFCSHECYIAFRFGGVTNER</sequence>
<evidence type="ECO:0008006" key="3">
    <source>
        <dbReference type="Google" id="ProtNLM"/>
    </source>
</evidence>
<evidence type="ECO:0000313" key="2">
    <source>
        <dbReference type="Proteomes" id="UP000190328"/>
    </source>
</evidence>
<protein>
    <recommendedName>
        <fullName evidence="3">RNA polymerase subunit sigma-70</fullName>
    </recommendedName>
</protein>
<organism evidence="1 2">
    <name type="scientific">Pilibacter termitis</name>
    <dbReference type="NCBI Taxonomy" id="263852"/>
    <lineage>
        <taxon>Bacteria</taxon>
        <taxon>Bacillati</taxon>
        <taxon>Bacillota</taxon>
        <taxon>Bacilli</taxon>
        <taxon>Lactobacillales</taxon>
        <taxon>Enterococcaceae</taxon>
        <taxon>Pilibacter</taxon>
    </lineage>
</organism>
<gene>
    <name evidence="1" type="ORF">SAMN02745116_02462</name>
</gene>
<evidence type="ECO:0000313" key="1">
    <source>
        <dbReference type="EMBL" id="SKA11702.1"/>
    </source>
</evidence>